<accession>A0A8H7QVD0</accession>
<comment type="caution">
    <text evidence="1">The sequence shown here is derived from an EMBL/GenBank/DDBJ whole genome shotgun (WGS) entry which is preliminary data.</text>
</comment>
<dbReference type="AlphaFoldDB" id="A0A8H7QVD0"/>
<dbReference type="EMBL" id="JAEPRD010000110">
    <property type="protein sequence ID" value="KAG2198480.1"/>
    <property type="molecule type" value="Genomic_DNA"/>
</dbReference>
<evidence type="ECO:0000313" key="1">
    <source>
        <dbReference type="EMBL" id="KAG2198480.1"/>
    </source>
</evidence>
<organism evidence="1 2">
    <name type="scientific">Mucor saturninus</name>
    <dbReference type="NCBI Taxonomy" id="64648"/>
    <lineage>
        <taxon>Eukaryota</taxon>
        <taxon>Fungi</taxon>
        <taxon>Fungi incertae sedis</taxon>
        <taxon>Mucoromycota</taxon>
        <taxon>Mucoromycotina</taxon>
        <taxon>Mucoromycetes</taxon>
        <taxon>Mucorales</taxon>
        <taxon>Mucorineae</taxon>
        <taxon>Mucoraceae</taxon>
        <taxon>Mucor</taxon>
    </lineage>
</organism>
<sequence length="143" mass="16555">MPATEAFICGLDKYEDQPNKSFEADLTAYKLSNSVHLSARLLCEKGRDTTFLEIQFLDKNWEYYCLILGDAALSVTKTTLKQMNEQLSGENEMFGKAVIKCHKRAKFALSYYDFYSVVTIIDNREISTLDYKLSYSMSHRFLR</sequence>
<proteinExistence type="predicted"/>
<reference evidence="1" key="1">
    <citation type="submission" date="2020-12" db="EMBL/GenBank/DDBJ databases">
        <title>Metabolic potential, ecology and presence of endohyphal bacteria is reflected in genomic diversity of Mucoromycotina.</title>
        <authorList>
            <person name="Muszewska A."/>
            <person name="Okrasinska A."/>
            <person name="Steczkiewicz K."/>
            <person name="Drgas O."/>
            <person name="Orlowska M."/>
            <person name="Perlinska-Lenart U."/>
            <person name="Aleksandrzak-Piekarczyk T."/>
            <person name="Szatraj K."/>
            <person name="Zielenkiewicz U."/>
            <person name="Pilsyk S."/>
            <person name="Malc E."/>
            <person name="Mieczkowski P."/>
            <person name="Kruszewska J.S."/>
            <person name="Biernat P."/>
            <person name="Pawlowska J."/>
        </authorList>
    </citation>
    <scope>NUCLEOTIDE SEQUENCE</scope>
    <source>
        <strain evidence="1">WA0000017839</strain>
    </source>
</reference>
<dbReference type="Proteomes" id="UP000603453">
    <property type="component" value="Unassembled WGS sequence"/>
</dbReference>
<gene>
    <name evidence="1" type="ORF">INT47_004467</name>
</gene>
<protein>
    <submittedName>
        <fullName evidence="1">Uncharacterized protein</fullName>
    </submittedName>
</protein>
<name>A0A8H7QVD0_9FUNG</name>
<keyword evidence="2" id="KW-1185">Reference proteome</keyword>
<evidence type="ECO:0000313" key="2">
    <source>
        <dbReference type="Proteomes" id="UP000603453"/>
    </source>
</evidence>